<accession>A0A8J7NMM5</accession>
<dbReference type="InterPro" id="IPR031486">
    <property type="entry name" value="TMEM215"/>
</dbReference>
<gene>
    <name evidence="3" type="primary">Tmem215</name>
    <name evidence="3" type="ORF">GTO95_0005602</name>
</gene>
<keyword evidence="4" id="KW-1185">Reference proteome</keyword>
<dbReference type="Pfam" id="PF15746">
    <property type="entry name" value="TMEM215"/>
    <property type="match status" value="1"/>
</dbReference>
<feature type="non-terminal residue" evidence="3">
    <location>
        <position position="221"/>
    </location>
</feature>
<name>A0A8J7NMM5_ATRSP</name>
<feature type="region of interest" description="Disordered" evidence="1">
    <location>
        <begin position="101"/>
        <end position="123"/>
    </location>
</feature>
<evidence type="ECO:0000313" key="4">
    <source>
        <dbReference type="Proteomes" id="UP000736164"/>
    </source>
</evidence>
<sequence>MRPDDINPRTGLVVALCSVFLVFGFMFTVSGVKGETLGDVPLIAIGPAICLPGVAAIILAKKTNGCTRCPGRCRRQRQKEASQLLRSPWDLGSGKGSCGELGRLHKDRAPRSGEDSVSSTTTVGEARSLIRQVDQDEVIRYLQACYPSTVFMGVRDVSSYCVFDHKRALRESVAYSTAHSSVMYLPRDSIVVYSRRDSSPYGAYCCYINPGDFRWGQETVV</sequence>
<dbReference type="Proteomes" id="UP000736164">
    <property type="component" value="Unassembled WGS sequence"/>
</dbReference>
<dbReference type="AlphaFoldDB" id="A0A8J7NMM5"/>
<dbReference type="PANTHER" id="PTHR31922">
    <property type="entry name" value="TRANSMEMBRANE PROTEIN 215"/>
    <property type="match status" value="1"/>
</dbReference>
<keyword evidence="2" id="KW-1133">Transmembrane helix</keyword>
<comment type="caution">
    <text evidence="3">The sequence shown here is derived from an EMBL/GenBank/DDBJ whole genome shotgun (WGS) entry which is preliminary data.</text>
</comment>
<dbReference type="EMBL" id="JAAWVO010022714">
    <property type="protein sequence ID" value="MBN3315636.1"/>
    <property type="molecule type" value="Genomic_DNA"/>
</dbReference>
<feature type="non-terminal residue" evidence="3">
    <location>
        <position position="1"/>
    </location>
</feature>
<evidence type="ECO:0000256" key="2">
    <source>
        <dbReference type="SAM" id="Phobius"/>
    </source>
</evidence>
<proteinExistence type="predicted"/>
<evidence type="ECO:0000313" key="3">
    <source>
        <dbReference type="EMBL" id="MBN3315636.1"/>
    </source>
</evidence>
<organism evidence="3 4">
    <name type="scientific">Atractosteus spatula</name>
    <name type="common">Alligator gar</name>
    <name type="synonym">Lepisosteus spatula</name>
    <dbReference type="NCBI Taxonomy" id="7917"/>
    <lineage>
        <taxon>Eukaryota</taxon>
        <taxon>Metazoa</taxon>
        <taxon>Chordata</taxon>
        <taxon>Craniata</taxon>
        <taxon>Vertebrata</taxon>
        <taxon>Euteleostomi</taxon>
        <taxon>Actinopterygii</taxon>
        <taxon>Neopterygii</taxon>
        <taxon>Holostei</taxon>
        <taxon>Semionotiformes</taxon>
        <taxon>Lepisosteidae</taxon>
        <taxon>Atractosteus</taxon>
    </lineage>
</organism>
<evidence type="ECO:0000256" key="1">
    <source>
        <dbReference type="SAM" id="MobiDB-lite"/>
    </source>
</evidence>
<dbReference type="PANTHER" id="PTHR31922:SF2">
    <property type="entry name" value="TRANSMEMBRANE PROTEIN 215"/>
    <property type="match status" value="1"/>
</dbReference>
<feature type="transmembrane region" description="Helical" evidence="2">
    <location>
        <begin position="12"/>
        <end position="30"/>
    </location>
</feature>
<feature type="transmembrane region" description="Helical" evidence="2">
    <location>
        <begin position="42"/>
        <end position="60"/>
    </location>
</feature>
<keyword evidence="2" id="KW-0812">Transmembrane</keyword>
<reference evidence="3" key="1">
    <citation type="journal article" date="2021" name="Cell">
        <title>Tracing the genetic footprints of vertebrate landing in non-teleost ray-finned fishes.</title>
        <authorList>
            <person name="Bi X."/>
            <person name="Wang K."/>
            <person name="Yang L."/>
            <person name="Pan H."/>
            <person name="Jiang H."/>
            <person name="Wei Q."/>
            <person name="Fang M."/>
            <person name="Yu H."/>
            <person name="Zhu C."/>
            <person name="Cai Y."/>
            <person name="He Y."/>
            <person name="Gan X."/>
            <person name="Zeng H."/>
            <person name="Yu D."/>
            <person name="Zhu Y."/>
            <person name="Jiang H."/>
            <person name="Qiu Q."/>
            <person name="Yang H."/>
            <person name="Zhang Y.E."/>
            <person name="Wang W."/>
            <person name="Zhu M."/>
            <person name="He S."/>
            <person name="Zhang G."/>
        </authorList>
    </citation>
    <scope>NUCLEOTIDE SEQUENCE</scope>
    <source>
        <strain evidence="3">Allg_001</strain>
    </source>
</reference>
<protein>
    <submittedName>
        <fullName evidence="3">TM215 protein</fullName>
    </submittedName>
</protein>
<feature type="compositionally biased region" description="Basic and acidic residues" evidence="1">
    <location>
        <begin position="102"/>
        <end position="114"/>
    </location>
</feature>
<keyword evidence="2" id="KW-0472">Membrane</keyword>